<evidence type="ECO:0000313" key="2">
    <source>
        <dbReference type="Proteomes" id="UP000217935"/>
    </source>
</evidence>
<accession>A0A291GEU3</accession>
<dbReference type="InterPro" id="IPR027266">
    <property type="entry name" value="TrmE/GcvT-like"/>
</dbReference>
<dbReference type="Gene3D" id="3.30.1360.120">
    <property type="entry name" value="Probable tRNA modification gtpase trme, domain 1"/>
    <property type="match status" value="1"/>
</dbReference>
<evidence type="ECO:0000313" key="1">
    <source>
        <dbReference type="EMBL" id="ATG48909.1"/>
    </source>
</evidence>
<keyword evidence="2" id="KW-1185">Reference proteome</keyword>
<dbReference type="InterPro" id="IPR007375">
    <property type="entry name" value="SoxG"/>
</dbReference>
<dbReference type="RefSeq" id="WP_096806545.1">
    <property type="nucleotide sequence ID" value="NZ_CP022196.1"/>
</dbReference>
<dbReference type="EMBL" id="CP022196">
    <property type="protein sequence ID" value="ATG48909.1"/>
    <property type="molecule type" value="Genomic_DNA"/>
</dbReference>
<dbReference type="STRING" id="1758178.GCA_001550095_04157"/>
<dbReference type="KEGG" id="ceh:CEW89_15815"/>
<proteinExistence type="predicted"/>
<dbReference type="SUPFAM" id="SSF103025">
    <property type="entry name" value="Folate-binding domain"/>
    <property type="match status" value="1"/>
</dbReference>
<dbReference type="Proteomes" id="UP000217935">
    <property type="component" value="Chromosome"/>
</dbReference>
<reference evidence="1 2" key="1">
    <citation type="submission" date="2017-06" db="EMBL/GenBank/DDBJ databases">
        <title>Celeribacter sp. TSPH2 complete genome sequence.</title>
        <authorList>
            <person name="Woo J.-H."/>
            <person name="Kim H.-S."/>
        </authorList>
    </citation>
    <scope>NUCLEOTIDE SEQUENCE [LARGE SCALE GENOMIC DNA]</scope>
    <source>
        <strain evidence="1 2">TSPH2</strain>
    </source>
</reference>
<name>A0A291GEU3_9RHOB</name>
<sequence>MSKHISSLAPSVVVDTAAARVAVSQMIGRISLRARTNENGGDLAAVGKAIGVALPTQIGARAKADGIEVACLGPDEWTLLVSLEQIEKVEDALAALYPSLPHSMTEVTGREVTLTIEGPQAAELLSIGAPRDISSIKVGQARRMLFDGATVVLWRDSETSFRMDVWNSFASFLATTLETGAKELAAELA</sequence>
<gene>
    <name evidence="1" type="ORF">CEW89_15815</name>
</gene>
<dbReference type="OrthoDB" id="9814782at2"/>
<dbReference type="Pfam" id="PF04268">
    <property type="entry name" value="SoxG"/>
    <property type="match status" value="1"/>
</dbReference>
<dbReference type="Gene3D" id="3.30.70.1520">
    <property type="entry name" value="Heterotetrameric sarcosine oxidase"/>
    <property type="match status" value="1"/>
</dbReference>
<dbReference type="AlphaFoldDB" id="A0A291GEU3"/>
<organism evidence="1 2">
    <name type="scientific">Celeribacter ethanolicus</name>
    <dbReference type="NCBI Taxonomy" id="1758178"/>
    <lineage>
        <taxon>Bacteria</taxon>
        <taxon>Pseudomonadati</taxon>
        <taxon>Pseudomonadota</taxon>
        <taxon>Alphaproteobacteria</taxon>
        <taxon>Rhodobacterales</taxon>
        <taxon>Roseobacteraceae</taxon>
        <taxon>Celeribacter</taxon>
    </lineage>
</organism>
<protein>
    <submittedName>
        <fullName evidence="1">Sarcosine oxidase subunit gamma</fullName>
    </submittedName>
</protein>